<accession>A0ABS4PKX5</accession>
<evidence type="ECO:0000313" key="1">
    <source>
        <dbReference type="EMBL" id="MBP2180040.1"/>
    </source>
</evidence>
<proteinExistence type="predicted"/>
<comment type="caution">
    <text evidence="1">The sequence shown here is derived from an EMBL/GenBank/DDBJ whole genome shotgun (WGS) entry which is preliminary data.</text>
</comment>
<keyword evidence="2" id="KW-1185">Reference proteome</keyword>
<evidence type="ECO:0000313" key="2">
    <source>
        <dbReference type="Proteomes" id="UP000741013"/>
    </source>
</evidence>
<gene>
    <name evidence="1" type="ORF">JOM49_001566</name>
</gene>
<dbReference type="RefSeq" id="WP_245369255.1">
    <property type="nucleotide sequence ID" value="NZ_JAGGMS010000001.1"/>
</dbReference>
<name>A0ABS4PKX5_9PSEU</name>
<protein>
    <recommendedName>
        <fullName evidence="3">Diacylglycerol kinase catalytic domain-containing protein</fullName>
    </recommendedName>
</protein>
<dbReference type="Proteomes" id="UP000741013">
    <property type="component" value="Unassembled WGS sequence"/>
</dbReference>
<dbReference type="EMBL" id="JAGGMS010000001">
    <property type="protein sequence ID" value="MBP2180040.1"/>
    <property type="molecule type" value="Genomic_DNA"/>
</dbReference>
<sequence length="227" mass="23913">MTVTEDLGVRGVVLVCGPGAPEFPAIEGLTTEALPARPGKAEVDPLLPEAGHLVVAGTDADLAAIVLRLLRKDRLGATTVGFVPLGGESEVAALWGLPQDPATAFRLAVRGDVDPVPLIRDDAGGVLLGRGEIGPAQGVGYCDDQVALRGRARSIVVTPDTEGGAGLVVQVTKGLLFRRPVTFSGRAFQLGCIPAVPVSDGVPYPREMKRWTWYRHTEDLRLVRGLV</sequence>
<reference evidence="1 2" key="1">
    <citation type="submission" date="2021-03" db="EMBL/GenBank/DDBJ databases">
        <title>Sequencing the genomes of 1000 actinobacteria strains.</title>
        <authorList>
            <person name="Klenk H.-P."/>
        </authorList>
    </citation>
    <scope>NUCLEOTIDE SEQUENCE [LARGE SCALE GENOMIC DNA]</scope>
    <source>
        <strain evidence="1 2">DSM 45510</strain>
    </source>
</reference>
<evidence type="ECO:0008006" key="3">
    <source>
        <dbReference type="Google" id="ProtNLM"/>
    </source>
</evidence>
<organism evidence="1 2">
    <name type="scientific">Amycolatopsis magusensis</name>
    <dbReference type="NCBI Taxonomy" id="882444"/>
    <lineage>
        <taxon>Bacteria</taxon>
        <taxon>Bacillati</taxon>
        <taxon>Actinomycetota</taxon>
        <taxon>Actinomycetes</taxon>
        <taxon>Pseudonocardiales</taxon>
        <taxon>Pseudonocardiaceae</taxon>
        <taxon>Amycolatopsis</taxon>
    </lineage>
</organism>